<evidence type="ECO:0000256" key="1">
    <source>
        <dbReference type="SAM" id="MobiDB-lite"/>
    </source>
</evidence>
<organism evidence="2 3">
    <name type="scientific">Cuscuta campestris</name>
    <dbReference type="NCBI Taxonomy" id="132261"/>
    <lineage>
        <taxon>Eukaryota</taxon>
        <taxon>Viridiplantae</taxon>
        <taxon>Streptophyta</taxon>
        <taxon>Embryophyta</taxon>
        <taxon>Tracheophyta</taxon>
        <taxon>Spermatophyta</taxon>
        <taxon>Magnoliopsida</taxon>
        <taxon>eudicotyledons</taxon>
        <taxon>Gunneridae</taxon>
        <taxon>Pentapetalae</taxon>
        <taxon>asterids</taxon>
        <taxon>lamiids</taxon>
        <taxon>Solanales</taxon>
        <taxon>Convolvulaceae</taxon>
        <taxon>Cuscuteae</taxon>
        <taxon>Cuscuta</taxon>
        <taxon>Cuscuta subgen. Grammica</taxon>
        <taxon>Cuscuta sect. Cleistogrammica</taxon>
    </lineage>
</organism>
<proteinExistence type="predicted"/>
<dbReference type="Proteomes" id="UP000595140">
    <property type="component" value="Unassembled WGS sequence"/>
</dbReference>
<accession>A0A484MAD5</accession>
<evidence type="ECO:0000313" key="3">
    <source>
        <dbReference type="Proteomes" id="UP000595140"/>
    </source>
</evidence>
<name>A0A484MAD5_9ASTE</name>
<dbReference type="EMBL" id="OOIL02002916">
    <property type="protein sequence ID" value="VFQ85487.1"/>
    <property type="molecule type" value="Genomic_DNA"/>
</dbReference>
<feature type="compositionally biased region" description="Acidic residues" evidence="1">
    <location>
        <begin position="32"/>
        <end position="46"/>
    </location>
</feature>
<feature type="region of interest" description="Disordered" evidence="1">
    <location>
        <begin position="30"/>
        <end position="62"/>
    </location>
</feature>
<evidence type="ECO:0000313" key="2">
    <source>
        <dbReference type="EMBL" id="VFQ85487.1"/>
    </source>
</evidence>
<reference evidence="2 3" key="1">
    <citation type="submission" date="2018-04" db="EMBL/GenBank/DDBJ databases">
        <authorList>
            <person name="Vogel A."/>
        </authorList>
    </citation>
    <scope>NUCLEOTIDE SEQUENCE [LARGE SCALE GENOMIC DNA]</scope>
</reference>
<protein>
    <submittedName>
        <fullName evidence="2">Uncharacterized protein</fullName>
    </submittedName>
</protein>
<sequence length="107" mass="12466">MLIERYWHNYKERAKEIFREVFEEAMDFHQDEEPETVQEGNVDEEPETFREGNVGAEEAQEVQEEKTEQKAIFSFKCPFSGAWTGFTGYDPAPCCSRATLPRLGMSF</sequence>
<gene>
    <name evidence="2" type="ORF">CCAM_LOCUS27263</name>
</gene>
<keyword evidence="3" id="KW-1185">Reference proteome</keyword>
<dbReference type="AlphaFoldDB" id="A0A484MAD5"/>